<organism evidence="1 2">
    <name type="scientific">Lentinula edodes</name>
    <name type="common">Shiitake mushroom</name>
    <name type="synonym">Lentinus edodes</name>
    <dbReference type="NCBI Taxonomy" id="5353"/>
    <lineage>
        <taxon>Eukaryota</taxon>
        <taxon>Fungi</taxon>
        <taxon>Dikarya</taxon>
        <taxon>Basidiomycota</taxon>
        <taxon>Agaricomycotina</taxon>
        <taxon>Agaricomycetes</taxon>
        <taxon>Agaricomycetidae</taxon>
        <taxon>Agaricales</taxon>
        <taxon>Marasmiineae</taxon>
        <taxon>Omphalotaceae</taxon>
        <taxon>Lentinula</taxon>
    </lineage>
</organism>
<keyword evidence="2" id="KW-1185">Reference proteome</keyword>
<evidence type="ECO:0000313" key="2">
    <source>
        <dbReference type="Proteomes" id="UP000188533"/>
    </source>
</evidence>
<reference evidence="1 2" key="1">
    <citation type="submission" date="2016-08" db="EMBL/GenBank/DDBJ databases">
        <authorList>
            <consortium name="Lentinula edodes genome sequencing consortium"/>
            <person name="Sakamoto Y."/>
            <person name="Nakade K."/>
            <person name="Sato S."/>
            <person name="Yoshida Y."/>
            <person name="Miyazaki K."/>
            <person name="Natsume S."/>
            <person name="Konno N."/>
        </authorList>
    </citation>
    <scope>NUCLEOTIDE SEQUENCE [LARGE SCALE GENOMIC DNA]</scope>
    <source>
        <strain evidence="1 2">NBRC 111202</strain>
    </source>
</reference>
<gene>
    <name evidence="1" type="ORF">LENED_004535</name>
</gene>
<dbReference type="EMBL" id="BDGU01000118">
    <property type="protein sequence ID" value="GAW02858.1"/>
    <property type="molecule type" value="Genomic_DNA"/>
</dbReference>
<name>A0A1Q3E6L3_LENED</name>
<comment type="caution">
    <text evidence="1">The sequence shown here is derived from an EMBL/GenBank/DDBJ whole genome shotgun (WGS) entry which is preliminary data.</text>
</comment>
<reference evidence="1 2" key="2">
    <citation type="submission" date="2017-02" db="EMBL/GenBank/DDBJ databases">
        <title>A genome survey and senescence transcriptome analysis in Lentinula edodes.</title>
        <authorList>
            <person name="Sakamoto Y."/>
            <person name="Nakade K."/>
            <person name="Sato S."/>
            <person name="Yoshida Y."/>
            <person name="Miyazaki K."/>
            <person name="Natsume S."/>
            <person name="Konno N."/>
        </authorList>
    </citation>
    <scope>NUCLEOTIDE SEQUENCE [LARGE SCALE GENOMIC DNA]</scope>
    <source>
        <strain evidence="1 2">NBRC 111202</strain>
    </source>
</reference>
<dbReference type="AlphaFoldDB" id="A0A1Q3E6L3"/>
<protein>
    <submittedName>
        <fullName evidence="1">Uncharacterized protein</fullName>
    </submittedName>
</protein>
<accession>A0A1Q3E6L3</accession>
<evidence type="ECO:0000313" key="1">
    <source>
        <dbReference type="EMBL" id="GAW02858.1"/>
    </source>
</evidence>
<dbReference type="Proteomes" id="UP000188533">
    <property type="component" value="Unassembled WGS sequence"/>
</dbReference>
<proteinExistence type="predicted"/>
<sequence>MLRQIVYASYDSNTHADNTKNYSQRPRLVPKFTTIISERHKIRYVHGRRSPANPQVAGRDRCIVILASECSGSQGKIGGKPHRTIKKEREKHNSWTLPTVAVGNDARKAIQDDYSIIYIFGTTWLEMVYPERTLPWSRVVRVAHLALAFSLYHRDRLPRLE</sequence>